<dbReference type="PANTHER" id="PTHR44051">
    <property type="entry name" value="GLUTATHIONE S-TRANSFERASE-RELATED"/>
    <property type="match status" value="1"/>
</dbReference>
<evidence type="ECO:0000313" key="3">
    <source>
        <dbReference type="EMBL" id="TWI62229.1"/>
    </source>
</evidence>
<dbReference type="AlphaFoldDB" id="A0A562QZI7"/>
<comment type="caution">
    <text evidence="3">The sequence shown here is derived from an EMBL/GenBank/DDBJ whole genome shotgun (WGS) entry which is preliminary data.</text>
</comment>
<protein>
    <submittedName>
        <fullName evidence="3">Glutathione S-transferase</fullName>
    </submittedName>
</protein>
<dbReference type="Pfam" id="PF13417">
    <property type="entry name" value="GST_N_3"/>
    <property type="match status" value="1"/>
</dbReference>
<dbReference type="Gene3D" id="1.20.1050.10">
    <property type="match status" value="1"/>
</dbReference>
<dbReference type="SFLD" id="SFLDS00019">
    <property type="entry name" value="Glutathione_Transferase_(cytos"/>
    <property type="match status" value="1"/>
</dbReference>
<keyword evidence="3" id="KW-0808">Transferase</keyword>
<dbReference type="SUPFAM" id="SSF52833">
    <property type="entry name" value="Thioredoxin-like"/>
    <property type="match status" value="1"/>
</dbReference>
<dbReference type="InterPro" id="IPR036282">
    <property type="entry name" value="Glutathione-S-Trfase_C_sf"/>
</dbReference>
<dbReference type="InterPro" id="IPR004046">
    <property type="entry name" value="GST_C"/>
</dbReference>
<dbReference type="EMBL" id="VLLB01000009">
    <property type="protein sequence ID" value="TWI62229.1"/>
    <property type="molecule type" value="Genomic_DNA"/>
</dbReference>
<dbReference type="InterPro" id="IPR040079">
    <property type="entry name" value="Glutathione_S-Trfase"/>
</dbReference>
<name>A0A562QZI7_9BURK</name>
<evidence type="ECO:0000259" key="1">
    <source>
        <dbReference type="PROSITE" id="PS50404"/>
    </source>
</evidence>
<proteinExistence type="predicted"/>
<dbReference type="SUPFAM" id="SSF47616">
    <property type="entry name" value="GST C-terminal domain-like"/>
    <property type="match status" value="1"/>
</dbReference>
<dbReference type="PROSITE" id="PS50404">
    <property type="entry name" value="GST_NTER"/>
    <property type="match status" value="1"/>
</dbReference>
<dbReference type="RefSeq" id="WP_145651874.1">
    <property type="nucleotide sequence ID" value="NZ_VLLB01000009.1"/>
</dbReference>
<dbReference type="GO" id="GO:0016740">
    <property type="term" value="F:transferase activity"/>
    <property type="evidence" value="ECO:0007669"/>
    <property type="project" value="UniProtKB-KW"/>
</dbReference>
<dbReference type="OrthoDB" id="9797500at2"/>
<keyword evidence="4" id="KW-1185">Reference proteome</keyword>
<evidence type="ECO:0000259" key="2">
    <source>
        <dbReference type="PROSITE" id="PS50405"/>
    </source>
</evidence>
<dbReference type="PROSITE" id="PS50405">
    <property type="entry name" value="GST_CTER"/>
    <property type="match status" value="1"/>
</dbReference>
<dbReference type="Gene3D" id="3.40.30.10">
    <property type="entry name" value="Glutaredoxin"/>
    <property type="match status" value="1"/>
</dbReference>
<gene>
    <name evidence="3" type="ORF">IP91_04338</name>
</gene>
<dbReference type="Proteomes" id="UP000318431">
    <property type="component" value="Unassembled WGS sequence"/>
</dbReference>
<dbReference type="Pfam" id="PF00043">
    <property type="entry name" value="GST_C"/>
    <property type="match status" value="1"/>
</dbReference>
<dbReference type="InterPro" id="IPR004045">
    <property type="entry name" value="Glutathione_S-Trfase_N"/>
</dbReference>
<organism evidence="3 4">
    <name type="scientific">Pseudoduganella lurida</name>
    <dbReference type="NCBI Taxonomy" id="1036180"/>
    <lineage>
        <taxon>Bacteria</taxon>
        <taxon>Pseudomonadati</taxon>
        <taxon>Pseudomonadota</taxon>
        <taxon>Betaproteobacteria</taxon>
        <taxon>Burkholderiales</taxon>
        <taxon>Oxalobacteraceae</taxon>
        <taxon>Telluria group</taxon>
        <taxon>Pseudoduganella</taxon>
    </lineage>
</organism>
<evidence type="ECO:0000313" key="4">
    <source>
        <dbReference type="Proteomes" id="UP000318431"/>
    </source>
</evidence>
<sequence length="209" mass="23997">MTQFVLYGSCESGHSYKVQLLMTLAGVPHDYHEVDLRIARGDRPEPFRSLARYGEVPLLVQDGQPYVQSNAILLHLAEYLKAYGGETPERLERVREWLFWEANRVGLSMAHLRYGQEFDDEGAYGPEVLRWFRRRFGADMVRLEEELADGRAFLLDDTVSVADISLCSYMYWPEQAGVSYPPLVQAWLDRIAALPGWKHPYDMPGAAPW</sequence>
<feature type="domain" description="GST C-terminal" evidence="2">
    <location>
        <begin position="87"/>
        <end position="209"/>
    </location>
</feature>
<reference evidence="3 4" key="1">
    <citation type="journal article" date="2015" name="Stand. Genomic Sci.">
        <title>Genomic Encyclopedia of Bacterial and Archaeal Type Strains, Phase III: the genomes of soil and plant-associated and newly described type strains.</title>
        <authorList>
            <person name="Whitman W.B."/>
            <person name="Woyke T."/>
            <person name="Klenk H.P."/>
            <person name="Zhou Y."/>
            <person name="Lilburn T.G."/>
            <person name="Beck B.J."/>
            <person name="De Vos P."/>
            <person name="Vandamme P."/>
            <person name="Eisen J.A."/>
            <person name="Garrity G."/>
            <person name="Hugenholtz P."/>
            <person name="Kyrpides N.C."/>
        </authorList>
    </citation>
    <scope>NUCLEOTIDE SEQUENCE [LARGE SCALE GENOMIC DNA]</scope>
    <source>
        <strain evidence="3 4">CGMCC 1.10822</strain>
    </source>
</reference>
<dbReference type="PANTHER" id="PTHR44051:SF2">
    <property type="entry name" value="HYPOTHETICAL GLUTATHIONE S-TRANSFERASE LIKE PROTEIN"/>
    <property type="match status" value="1"/>
</dbReference>
<dbReference type="InterPro" id="IPR010987">
    <property type="entry name" value="Glutathione-S-Trfase_C-like"/>
</dbReference>
<feature type="domain" description="GST N-terminal" evidence="1">
    <location>
        <begin position="2"/>
        <end position="84"/>
    </location>
</feature>
<dbReference type="InterPro" id="IPR036249">
    <property type="entry name" value="Thioredoxin-like_sf"/>
</dbReference>
<accession>A0A562QZI7</accession>